<dbReference type="InterPro" id="IPR056147">
    <property type="entry name" value="NQRA_N"/>
</dbReference>
<dbReference type="EMBL" id="WQRF01000004">
    <property type="protein sequence ID" value="MVT00172.1"/>
    <property type="molecule type" value="Genomic_DNA"/>
</dbReference>
<sequence>MNIVIRHGLPLPVAGALPDGEFVPTRVPRIGLAGADYAGIRPEILVEAGQAVASGTPLFRDRKRPDIVVTSPSSGRIEKIEIGPQRRLSLLTIIPEGEDAVRSDLAAAGTPAGLRALMQKAGLWPALRSRPFDRIPAPDAEPAAVFVTAIDTRPHAPDPAVVLGGLEDSFARGVSALRLLTQGQVYVCQGDGVDLVEPQDRVSVVRFTGFHPAGLPGTHIARLHPATSSAPVWHINYQDVAALGQLLARGTADFSRSISLAGPGTQQPLLLRVPIGADLHALSRPQLTPGPKRILSGAILDGREAQFLSRYHLQASVVARVEPRARNWLIAALGRASAPAAFVPTAAVDRALGPDMPAVPLLRALSIGDADRAAQLGCLQLGEDDLALATYATGGETDFGARLRAVLDMLEAA</sequence>
<evidence type="ECO:0000256" key="5">
    <source>
        <dbReference type="ARBA" id="ARBA00023065"/>
    </source>
</evidence>
<evidence type="ECO:0000256" key="3">
    <source>
        <dbReference type="ARBA" id="ARBA00023027"/>
    </source>
</evidence>
<reference evidence="12 13" key="1">
    <citation type="submission" date="2019-12" db="EMBL/GenBank/DDBJ databases">
        <title>Devosia maris sp. nov., isolated from the deep seawater.</title>
        <authorList>
            <person name="Liu Y."/>
        </authorList>
    </citation>
    <scope>NUCLEOTIDE SEQUENCE [LARGE SCALE GENOMIC DNA]</scope>
    <source>
        <strain evidence="12 13">L53-10-65</strain>
    </source>
</reference>
<organism evidence="12 13">
    <name type="scientific">Devosia marina</name>
    <dbReference type="NCBI Taxonomy" id="2683198"/>
    <lineage>
        <taxon>Bacteria</taxon>
        <taxon>Pseudomonadati</taxon>
        <taxon>Pseudomonadota</taxon>
        <taxon>Alphaproteobacteria</taxon>
        <taxon>Hyphomicrobiales</taxon>
        <taxon>Devosiaceae</taxon>
        <taxon>Devosia</taxon>
    </lineage>
</organism>
<proteinExistence type="inferred from homology"/>
<evidence type="ECO:0000259" key="11">
    <source>
        <dbReference type="Pfam" id="PF24836"/>
    </source>
</evidence>
<evidence type="ECO:0000313" key="13">
    <source>
        <dbReference type="Proteomes" id="UP000438106"/>
    </source>
</evidence>
<keyword evidence="5 8" id="KW-0406">Ion transport</keyword>
<evidence type="ECO:0000259" key="9">
    <source>
        <dbReference type="Pfam" id="PF05896"/>
    </source>
</evidence>
<keyword evidence="2 8" id="KW-1278">Translocase</keyword>
<comment type="subunit">
    <text evidence="8">Composed of six subunits; NqrA, NqrB, NqrC, NqrD, NqrE and NqrF.</text>
</comment>
<evidence type="ECO:0000313" key="12">
    <source>
        <dbReference type="EMBL" id="MVT00172.1"/>
    </source>
</evidence>
<dbReference type="Proteomes" id="UP000438106">
    <property type="component" value="Unassembled WGS sequence"/>
</dbReference>
<dbReference type="Pfam" id="PF11973">
    <property type="entry name" value="NQRA_SLBB"/>
    <property type="match status" value="1"/>
</dbReference>
<comment type="catalytic activity">
    <reaction evidence="8">
        <text>a ubiquinone + n Na(+)(in) + NADH + H(+) = a ubiquinol + n Na(+)(out) + NAD(+)</text>
        <dbReference type="Rhea" id="RHEA:47748"/>
        <dbReference type="Rhea" id="RHEA-COMP:9565"/>
        <dbReference type="Rhea" id="RHEA-COMP:9566"/>
        <dbReference type="ChEBI" id="CHEBI:15378"/>
        <dbReference type="ChEBI" id="CHEBI:16389"/>
        <dbReference type="ChEBI" id="CHEBI:17976"/>
        <dbReference type="ChEBI" id="CHEBI:29101"/>
        <dbReference type="ChEBI" id="CHEBI:57540"/>
        <dbReference type="ChEBI" id="CHEBI:57945"/>
        <dbReference type="EC" id="7.2.1.1"/>
    </reaction>
</comment>
<evidence type="ECO:0000256" key="6">
    <source>
        <dbReference type="ARBA" id="ARBA00023075"/>
    </source>
</evidence>
<keyword evidence="13" id="KW-1185">Reference proteome</keyword>
<evidence type="ECO:0000256" key="1">
    <source>
        <dbReference type="ARBA" id="ARBA00022448"/>
    </source>
</evidence>
<evidence type="ECO:0000256" key="4">
    <source>
        <dbReference type="ARBA" id="ARBA00023053"/>
    </source>
</evidence>
<dbReference type="PANTHER" id="PTHR37839">
    <property type="entry name" value="NA(+)-TRANSLOCATING NADH-QUINONE REDUCTASE SUBUNIT A"/>
    <property type="match status" value="1"/>
</dbReference>
<dbReference type="InterPro" id="IPR056148">
    <property type="entry name" value="NQRA_2nd"/>
</dbReference>
<dbReference type="Pfam" id="PF05896">
    <property type="entry name" value="NQRA_N"/>
    <property type="match status" value="1"/>
</dbReference>
<keyword evidence="3 8" id="KW-0520">NAD</keyword>
<gene>
    <name evidence="8" type="primary">nqrA</name>
    <name evidence="12" type="ORF">GO014_14175</name>
</gene>
<evidence type="ECO:0000259" key="10">
    <source>
        <dbReference type="Pfam" id="PF11973"/>
    </source>
</evidence>
<dbReference type="RefSeq" id="WP_157290980.1">
    <property type="nucleotide sequence ID" value="NZ_WQRF01000004.1"/>
</dbReference>
<protein>
    <recommendedName>
        <fullName evidence="8">Na(+)-translocating NADH-quinone reductase subunit A</fullName>
        <shortName evidence="8">Na(+)-NQR subunit A</shortName>
        <shortName evidence="8">Na(+)-translocating NQR subunit A</shortName>
        <ecNumber evidence="8">7.2.1.1</ecNumber>
    </recommendedName>
    <alternativeName>
        <fullName evidence="8">NQR complex subunit A</fullName>
    </alternativeName>
    <alternativeName>
        <fullName evidence="8">NQR-1 subunit A</fullName>
    </alternativeName>
</protein>
<keyword evidence="4 8" id="KW-0915">Sodium</keyword>
<evidence type="ECO:0000256" key="7">
    <source>
        <dbReference type="ARBA" id="ARBA00023201"/>
    </source>
</evidence>
<keyword evidence="7 8" id="KW-0739">Sodium transport</keyword>
<dbReference type="Pfam" id="PF24836">
    <property type="entry name" value="NQRA_2nd"/>
    <property type="match status" value="1"/>
</dbReference>
<dbReference type="GO" id="GO:0006814">
    <property type="term" value="P:sodium ion transport"/>
    <property type="evidence" value="ECO:0007669"/>
    <property type="project" value="UniProtKB-UniRule"/>
</dbReference>
<dbReference type="HAMAP" id="MF_00425">
    <property type="entry name" value="NqrA"/>
    <property type="match status" value="1"/>
</dbReference>
<dbReference type="GO" id="GO:0016655">
    <property type="term" value="F:oxidoreductase activity, acting on NAD(P)H, quinone or similar compound as acceptor"/>
    <property type="evidence" value="ECO:0007669"/>
    <property type="project" value="UniProtKB-UniRule"/>
</dbReference>
<comment type="function">
    <text evidence="8">NQR complex catalyzes the reduction of ubiquinone-1 to ubiquinol by two successive reactions, coupled with the transport of Na(+) ions from the cytoplasm to the periplasm. NqrA to NqrE are probably involved in the second step, the conversion of ubisemiquinone to ubiquinol.</text>
</comment>
<comment type="similarity">
    <text evidence="8">Belongs to the NqrA family.</text>
</comment>
<comment type="caution">
    <text evidence="12">The sequence shown here is derived from an EMBL/GenBank/DDBJ whole genome shotgun (WGS) entry which is preliminary data.</text>
</comment>
<dbReference type="EC" id="7.2.1.1" evidence="8"/>
<accession>A0A7X3FT43</accession>
<dbReference type="AlphaFoldDB" id="A0A7X3FT43"/>
<dbReference type="PANTHER" id="PTHR37839:SF1">
    <property type="entry name" value="NA(+)-TRANSLOCATING NADH-QUINONE REDUCTASE SUBUNIT A"/>
    <property type="match status" value="1"/>
</dbReference>
<feature type="domain" description="NqrA N-terminal barrel-sandwich hybrid" evidence="9">
    <location>
        <begin position="3"/>
        <end position="93"/>
    </location>
</feature>
<evidence type="ECO:0000256" key="2">
    <source>
        <dbReference type="ARBA" id="ARBA00022967"/>
    </source>
</evidence>
<keyword evidence="1 8" id="KW-0813">Transport</keyword>
<name>A0A7X3FT43_9HYPH</name>
<dbReference type="InterPro" id="IPR008703">
    <property type="entry name" value="NqrA"/>
</dbReference>
<keyword evidence="6 8" id="KW-0830">Ubiquinone</keyword>
<feature type="domain" description="Na(+)-translocating NADH-quinone reductase subunit A C-terminal" evidence="10">
    <location>
        <begin position="258"/>
        <end position="305"/>
    </location>
</feature>
<evidence type="ECO:0000256" key="8">
    <source>
        <dbReference type="HAMAP-Rule" id="MF_00425"/>
    </source>
</evidence>
<dbReference type="InterPro" id="IPR022615">
    <property type="entry name" value="NqrA_C_domain"/>
</dbReference>
<feature type="domain" description="NqrA second alpha/beta" evidence="11">
    <location>
        <begin position="113"/>
        <end position="251"/>
    </location>
</feature>